<dbReference type="InterPro" id="IPR045239">
    <property type="entry name" value="bHLH95_bHLH"/>
</dbReference>
<comment type="subcellular location">
    <subcellularLocation>
        <location evidence="1">Nucleus</location>
    </subcellularLocation>
</comment>
<feature type="compositionally biased region" description="Polar residues" evidence="7">
    <location>
        <begin position="247"/>
        <end position="257"/>
    </location>
</feature>
<keyword evidence="10" id="KW-1185">Reference proteome</keyword>
<dbReference type="CDD" id="cd11393">
    <property type="entry name" value="bHLH_AtbHLH_like"/>
    <property type="match status" value="1"/>
</dbReference>
<comment type="caution">
    <text evidence="9">The sequence shown here is derived from an EMBL/GenBank/DDBJ whole genome shotgun (WGS) entry which is preliminary data.</text>
</comment>
<evidence type="ECO:0000256" key="7">
    <source>
        <dbReference type="SAM" id="MobiDB-lite"/>
    </source>
</evidence>
<dbReference type="Pfam" id="PF00010">
    <property type="entry name" value="HLH"/>
    <property type="match status" value="1"/>
</dbReference>
<reference evidence="10" key="1">
    <citation type="journal article" date="2016" name="Nat. Biotechnol.">
        <title>Sequencing wild and cultivated cassava and related species reveals extensive interspecific hybridization and genetic diversity.</title>
        <authorList>
            <person name="Bredeson J.V."/>
            <person name="Lyons J.B."/>
            <person name="Prochnik S.E."/>
            <person name="Wu G.A."/>
            <person name="Ha C.M."/>
            <person name="Edsinger-Gonzales E."/>
            <person name="Grimwood J."/>
            <person name="Schmutz J."/>
            <person name="Rabbi I.Y."/>
            <person name="Egesi C."/>
            <person name="Nauluvula P."/>
            <person name="Lebot V."/>
            <person name="Ndunguru J."/>
            <person name="Mkamilo G."/>
            <person name="Bart R.S."/>
            <person name="Setter T.L."/>
            <person name="Gleadow R.M."/>
            <person name="Kulakow P."/>
            <person name="Ferguson M.E."/>
            <person name="Rounsley S."/>
            <person name="Rokhsar D.S."/>
        </authorList>
    </citation>
    <scope>NUCLEOTIDE SEQUENCE [LARGE SCALE GENOMIC DNA]</scope>
    <source>
        <strain evidence="10">cv. AM560-2</strain>
    </source>
</reference>
<evidence type="ECO:0000313" key="10">
    <source>
        <dbReference type="Proteomes" id="UP000091857"/>
    </source>
</evidence>
<dbReference type="OrthoDB" id="2019494at2759"/>
<dbReference type="SMART" id="SM00353">
    <property type="entry name" value="HLH"/>
    <property type="match status" value="1"/>
</dbReference>
<dbReference type="EMBL" id="CM004393">
    <property type="protein sequence ID" value="OAY44768.1"/>
    <property type="molecule type" value="Genomic_DNA"/>
</dbReference>
<dbReference type="GO" id="GO:0046983">
    <property type="term" value="F:protein dimerization activity"/>
    <property type="evidence" value="ECO:0007669"/>
    <property type="project" value="InterPro"/>
</dbReference>
<dbReference type="AlphaFoldDB" id="A0A2C9VHB5"/>
<keyword evidence="6" id="KW-0175">Coiled coil</keyword>
<dbReference type="FunFam" id="4.10.280.10:FF:000021">
    <property type="entry name" value="Transcription factor bHLH130 family"/>
    <property type="match status" value="1"/>
</dbReference>
<feature type="coiled-coil region" evidence="6">
    <location>
        <begin position="383"/>
        <end position="410"/>
    </location>
</feature>
<evidence type="ECO:0000256" key="1">
    <source>
        <dbReference type="ARBA" id="ARBA00004123"/>
    </source>
</evidence>
<dbReference type="GO" id="GO:0000978">
    <property type="term" value="F:RNA polymerase II cis-regulatory region sequence-specific DNA binding"/>
    <property type="evidence" value="ECO:0000318"/>
    <property type="project" value="GO_Central"/>
</dbReference>
<dbReference type="Gramene" id="Manes.07G003800.1.v8.1">
    <property type="protein sequence ID" value="Manes.07G003800.1.v8.1.CDS"/>
    <property type="gene ID" value="Manes.07G003800.v8.1"/>
</dbReference>
<feature type="domain" description="BHLH" evidence="8">
    <location>
        <begin position="343"/>
        <end position="393"/>
    </location>
</feature>
<dbReference type="PROSITE" id="PS50888">
    <property type="entry name" value="BHLH"/>
    <property type="match status" value="1"/>
</dbReference>
<evidence type="ECO:0000256" key="6">
    <source>
        <dbReference type="SAM" id="Coils"/>
    </source>
</evidence>
<dbReference type="PANTHER" id="PTHR16223">
    <property type="entry name" value="TRANSCRIPTION FACTOR BHLH83-RELATED"/>
    <property type="match status" value="1"/>
</dbReference>
<dbReference type="GO" id="GO:0006357">
    <property type="term" value="P:regulation of transcription by RNA polymerase II"/>
    <property type="evidence" value="ECO:0000318"/>
    <property type="project" value="GO_Central"/>
</dbReference>
<protein>
    <recommendedName>
        <fullName evidence="8">BHLH domain-containing protein</fullName>
    </recommendedName>
</protein>
<evidence type="ECO:0000256" key="2">
    <source>
        <dbReference type="ARBA" id="ARBA00023015"/>
    </source>
</evidence>
<feature type="region of interest" description="Disordered" evidence="7">
    <location>
        <begin position="243"/>
        <end position="275"/>
    </location>
</feature>
<dbReference type="STRING" id="3983.A0A2C9VHB5"/>
<dbReference type="InterPro" id="IPR045843">
    <property type="entry name" value="IND-like"/>
</dbReference>
<gene>
    <name evidence="9" type="ORF">MANES_07G003800v8</name>
</gene>
<keyword evidence="2" id="KW-0805">Transcription regulation</keyword>
<evidence type="ECO:0000256" key="3">
    <source>
        <dbReference type="ARBA" id="ARBA00023125"/>
    </source>
</evidence>
<evidence type="ECO:0000256" key="4">
    <source>
        <dbReference type="ARBA" id="ARBA00023163"/>
    </source>
</evidence>
<sequence length="421" mass="46808">MSLLYSPSFNYQNGELRRNQEYMDLNQHHYHQEQHQQNSGLMRYRSAPSSFLQSLVNGTSSHGGDGGGVEGEDYRYFRSSSPEMDTMLARFMSTCNGSGDSNPQNLQEYGERPAMKQEIEDSQMVYQSLPINDLTDDGNPVNVGNSVDNTYGVMNSMALENSMQASKMSTLNGSNLVRQNSSPAVFFSNLGVDNGFTVTKDGGSFRACNGLNAEASPSISRLSNHLNFPSGQRFLPRIAEIGEENPGASSPEGNTGKRQYMNFGNDSWDDSSSNDFKRLRSNDGHVFSGLNMLDNQNGNSGNRSTGLTHHLSLPKTASEMATIEKFLQFQGSVPCKIRAKRGCATHPRSIAERVRRTRISERMRKLQDLFPNMDKQTNTADMLDLAVEYIKDLQKQVKNLKDTRAKCTCSSKQKLYLNASA</sequence>
<dbReference type="SMR" id="A0A2C9VHB5"/>
<evidence type="ECO:0000259" key="8">
    <source>
        <dbReference type="PROSITE" id="PS50888"/>
    </source>
</evidence>
<proteinExistence type="predicted"/>
<accession>A0A2C9VHB5</accession>
<evidence type="ECO:0000256" key="5">
    <source>
        <dbReference type="ARBA" id="ARBA00023242"/>
    </source>
</evidence>
<name>A0A2C9VHB5_MANES</name>
<keyword evidence="3" id="KW-0238">DNA-binding</keyword>
<dbReference type="InterPro" id="IPR036638">
    <property type="entry name" value="HLH_DNA-bd_sf"/>
</dbReference>
<dbReference type="GO" id="GO:0000981">
    <property type="term" value="F:DNA-binding transcription factor activity, RNA polymerase II-specific"/>
    <property type="evidence" value="ECO:0000318"/>
    <property type="project" value="GO_Central"/>
</dbReference>
<dbReference type="GO" id="GO:0005634">
    <property type="term" value="C:nucleus"/>
    <property type="evidence" value="ECO:0000318"/>
    <property type="project" value="GO_Central"/>
</dbReference>
<keyword evidence="4" id="KW-0804">Transcription</keyword>
<dbReference type="PANTHER" id="PTHR16223:SF345">
    <property type="entry name" value="TRANSCRIPTION FACTOR BHLH130-LIKE"/>
    <property type="match status" value="1"/>
</dbReference>
<evidence type="ECO:0000313" key="9">
    <source>
        <dbReference type="EMBL" id="OAY44768.1"/>
    </source>
</evidence>
<dbReference type="SUPFAM" id="SSF47459">
    <property type="entry name" value="HLH, helix-loop-helix DNA-binding domain"/>
    <property type="match status" value="1"/>
</dbReference>
<dbReference type="OMA" id="FEMPAME"/>
<dbReference type="InterPro" id="IPR011598">
    <property type="entry name" value="bHLH_dom"/>
</dbReference>
<keyword evidence="5" id="KW-0539">Nucleus</keyword>
<organism evidence="9 10">
    <name type="scientific">Manihot esculenta</name>
    <name type="common">Cassava</name>
    <name type="synonym">Jatropha manihot</name>
    <dbReference type="NCBI Taxonomy" id="3983"/>
    <lineage>
        <taxon>Eukaryota</taxon>
        <taxon>Viridiplantae</taxon>
        <taxon>Streptophyta</taxon>
        <taxon>Embryophyta</taxon>
        <taxon>Tracheophyta</taxon>
        <taxon>Spermatophyta</taxon>
        <taxon>Magnoliopsida</taxon>
        <taxon>eudicotyledons</taxon>
        <taxon>Gunneridae</taxon>
        <taxon>Pentapetalae</taxon>
        <taxon>rosids</taxon>
        <taxon>fabids</taxon>
        <taxon>Malpighiales</taxon>
        <taxon>Euphorbiaceae</taxon>
        <taxon>Crotonoideae</taxon>
        <taxon>Manihoteae</taxon>
        <taxon>Manihot</taxon>
    </lineage>
</organism>
<dbReference type="Proteomes" id="UP000091857">
    <property type="component" value="Chromosome 7"/>
</dbReference>
<dbReference type="Gene3D" id="4.10.280.10">
    <property type="entry name" value="Helix-loop-helix DNA-binding domain"/>
    <property type="match status" value="1"/>
</dbReference>